<reference evidence="2" key="1">
    <citation type="journal article" date="2012" name="Proc. Natl. Acad. Sci. U.S.A.">
        <title>Antigenic diversity is generated by distinct evolutionary mechanisms in African trypanosome species.</title>
        <authorList>
            <person name="Jackson A.P."/>
            <person name="Berry A."/>
            <person name="Aslett M."/>
            <person name="Allison H.C."/>
            <person name="Burton P."/>
            <person name="Vavrova-Anderson J."/>
            <person name="Brown R."/>
            <person name="Browne H."/>
            <person name="Corton N."/>
            <person name="Hauser H."/>
            <person name="Gamble J."/>
            <person name="Gilderthorp R."/>
            <person name="Marcello L."/>
            <person name="McQuillan J."/>
            <person name="Otto T.D."/>
            <person name="Quail M.A."/>
            <person name="Sanders M.J."/>
            <person name="van Tonder A."/>
            <person name="Ginger M.L."/>
            <person name="Field M.C."/>
            <person name="Barry J.D."/>
            <person name="Hertz-Fowler C."/>
            <person name="Berriman M."/>
        </authorList>
    </citation>
    <scope>NUCLEOTIDE SEQUENCE</scope>
    <source>
        <strain evidence="2">IL3000</strain>
    </source>
</reference>
<feature type="region of interest" description="Disordered" evidence="1">
    <location>
        <begin position="287"/>
        <end position="311"/>
    </location>
</feature>
<protein>
    <submittedName>
        <fullName evidence="2">Uncharacterized protein</fullName>
    </submittedName>
</protein>
<evidence type="ECO:0000256" key="1">
    <source>
        <dbReference type="SAM" id="MobiDB-lite"/>
    </source>
</evidence>
<dbReference type="AlphaFoldDB" id="G0UJA9"/>
<gene>
    <name evidence="2" type="ORF">TCIL3000_2_290</name>
</gene>
<name>G0UJA9_TRYCI</name>
<evidence type="ECO:0000313" key="2">
    <source>
        <dbReference type="EMBL" id="CCC89461.1"/>
    </source>
</evidence>
<organism evidence="2">
    <name type="scientific">Trypanosoma congolense (strain IL3000)</name>
    <dbReference type="NCBI Taxonomy" id="1068625"/>
    <lineage>
        <taxon>Eukaryota</taxon>
        <taxon>Discoba</taxon>
        <taxon>Euglenozoa</taxon>
        <taxon>Kinetoplastea</taxon>
        <taxon>Metakinetoplastina</taxon>
        <taxon>Trypanosomatida</taxon>
        <taxon>Trypanosomatidae</taxon>
        <taxon>Trypanosoma</taxon>
        <taxon>Nannomonas</taxon>
    </lineage>
</organism>
<dbReference type="EMBL" id="HE575315">
    <property type="protein sequence ID" value="CCC89461.1"/>
    <property type="molecule type" value="Genomic_DNA"/>
</dbReference>
<sequence length="371" mass="39776">MGHFTVYYGNNEVMSFNSDCSLGSLLSHMRELLMPPGESYQCFELLPLLFVLEQFKPPVKAVGGPAAVCAAQLYDPSADASAGAVWRTSFTGNIPFMGIPTRPVETRVDSFLGCSNTSAAQQTVPPSSSVSFAGLLNSAALASPQDSYVLLGCRCEPPPWQQADRSGQPNQRRGSSHNLAELAPASCRIPRDALKRLCPTDPAIQKQRAVSLQSAQIISTLPLHALGQANGITSPSTGCVATSNDTPLILAYQNDFLRGDTSNLPWRKAFGVYLSTVLELPCNESSTDLQPTALPPPTVAQPADDEAAGPIKTGKVLPSVASGLFATPVPAVTRYDVLWCGLRGEHIRLQDVLDDRLLTDNDSKRRRAKRA</sequence>
<dbReference type="VEuPathDB" id="TriTrypDB:TcIL3000_2_290"/>
<accession>G0UJA9</accession>
<proteinExistence type="predicted"/>